<dbReference type="eggNOG" id="ENOG5030UPG">
    <property type="taxonomic scope" value="Bacteria"/>
</dbReference>
<dbReference type="Proteomes" id="UP000002592">
    <property type="component" value="Chromosome"/>
</dbReference>
<proteinExistence type="predicted"/>
<dbReference type="RefSeq" id="WP_011823909.1">
    <property type="nucleotide sequence ID" value="NC_008819.1"/>
</dbReference>
<dbReference type="AlphaFoldDB" id="A2C2Y4"/>
<organism evidence="1 2">
    <name type="scientific">Prochlorococcus marinus (strain NATL1A)</name>
    <dbReference type="NCBI Taxonomy" id="167555"/>
    <lineage>
        <taxon>Bacteria</taxon>
        <taxon>Bacillati</taxon>
        <taxon>Cyanobacteriota</taxon>
        <taxon>Cyanophyceae</taxon>
        <taxon>Synechococcales</taxon>
        <taxon>Prochlorococcaceae</taxon>
        <taxon>Prochlorococcus</taxon>
    </lineage>
</organism>
<sequence>MSSHIPEFYESIVEASNRGELWGLDQFSNNTNQLEINFDPSVYK</sequence>
<gene>
    <name evidence="1" type="ordered locus">NATL1_12861</name>
</gene>
<dbReference type="EMBL" id="CP000553">
    <property type="protein sequence ID" value="ABM75844.1"/>
    <property type="molecule type" value="Genomic_DNA"/>
</dbReference>
<name>A2C2Y4_PROM1</name>
<dbReference type="HOGENOM" id="CLU_3220555_0_0_3"/>
<protein>
    <submittedName>
        <fullName evidence="1">Uncharacterized protein</fullName>
    </submittedName>
</protein>
<evidence type="ECO:0000313" key="1">
    <source>
        <dbReference type="EMBL" id="ABM75844.1"/>
    </source>
</evidence>
<reference evidence="2" key="1">
    <citation type="journal article" date="2007" name="PLoS Genet.">
        <title>Patterns and implications of gene gain and loss in the evolution of Prochlorococcus.</title>
        <authorList>
            <person name="Kettler G.C."/>
            <person name="Martiny A.C."/>
            <person name="Huang K."/>
            <person name="Zucker J."/>
            <person name="Coleman M.L."/>
            <person name="Rodrigue S."/>
            <person name="Chen F."/>
            <person name="Lapidus A."/>
            <person name="Ferriera S."/>
            <person name="Johnson J."/>
            <person name="Steglich C."/>
            <person name="Church G.M."/>
            <person name="Richardson P."/>
            <person name="Chisholm S.W."/>
        </authorList>
    </citation>
    <scope>NUCLEOTIDE SEQUENCE [LARGE SCALE GENOMIC DNA]</scope>
    <source>
        <strain evidence="2">NATL1A</strain>
    </source>
</reference>
<accession>A2C2Y4</accession>
<dbReference type="KEGG" id="pme:NATL1_12861"/>
<evidence type="ECO:0000313" key="2">
    <source>
        <dbReference type="Proteomes" id="UP000002592"/>
    </source>
</evidence>